<organism evidence="2 3">
    <name type="scientific">Aliidongia dinghuensis</name>
    <dbReference type="NCBI Taxonomy" id="1867774"/>
    <lineage>
        <taxon>Bacteria</taxon>
        <taxon>Pseudomonadati</taxon>
        <taxon>Pseudomonadota</taxon>
        <taxon>Alphaproteobacteria</taxon>
        <taxon>Rhodospirillales</taxon>
        <taxon>Dongiaceae</taxon>
        <taxon>Aliidongia</taxon>
    </lineage>
</organism>
<evidence type="ECO:0000313" key="2">
    <source>
        <dbReference type="EMBL" id="GGF43943.1"/>
    </source>
</evidence>
<keyword evidence="3" id="KW-1185">Reference proteome</keyword>
<evidence type="ECO:0000256" key="1">
    <source>
        <dbReference type="SAM" id="SignalP"/>
    </source>
</evidence>
<dbReference type="Proteomes" id="UP000646365">
    <property type="component" value="Unassembled WGS sequence"/>
</dbReference>
<proteinExistence type="predicted"/>
<name>A0A8J2YZP9_9PROT</name>
<gene>
    <name evidence="2" type="ORF">GCM10011611_57930</name>
</gene>
<dbReference type="RefSeq" id="WP_189051675.1">
    <property type="nucleotide sequence ID" value="NZ_BMJQ01000020.1"/>
</dbReference>
<reference evidence="2" key="1">
    <citation type="journal article" date="2014" name="Int. J. Syst. Evol. Microbiol.">
        <title>Complete genome sequence of Corynebacterium casei LMG S-19264T (=DSM 44701T), isolated from a smear-ripened cheese.</title>
        <authorList>
            <consortium name="US DOE Joint Genome Institute (JGI-PGF)"/>
            <person name="Walter F."/>
            <person name="Albersmeier A."/>
            <person name="Kalinowski J."/>
            <person name="Ruckert C."/>
        </authorList>
    </citation>
    <scope>NUCLEOTIDE SEQUENCE</scope>
    <source>
        <strain evidence="2">CGMCC 1.15725</strain>
    </source>
</reference>
<evidence type="ECO:0000313" key="3">
    <source>
        <dbReference type="Proteomes" id="UP000646365"/>
    </source>
</evidence>
<reference evidence="2" key="2">
    <citation type="submission" date="2020-09" db="EMBL/GenBank/DDBJ databases">
        <authorList>
            <person name="Sun Q."/>
            <person name="Zhou Y."/>
        </authorList>
    </citation>
    <scope>NUCLEOTIDE SEQUENCE</scope>
    <source>
        <strain evidence="2">CGMCC 1.15725</strain>
    </source>
</reference>
<keyword evidence="1" id="KW-0732">Signal</keyword>
<dbReference type="Pfam" id="PF06980">
    <property type="entry name" value="DUF1302"/>
    <property type="match status" value="1"/>
</dbReference>
<feature type="chain" id="PRO_5035165027" description="DUF1302 domain-containing protein" evidence="1">
    <location>
        <begin position="37"/>
        <end position="598"/>
    </location>
</feature>
<feature type="signal peptide" evidence="1">
    <location>
        <begin position="1"/>
        <end position="36"/>
    </location>
</feature>
<protein>
    <recommendedName>
        <fullName evidence="4">DUF1302 domain-containing protein</fullName>
    </recommendedName>
</protein>
<dbReference type="InterPro" id="IPR010727">
    <property type="entry name" value="DUF1302"/>
</dbReference>
<comment type="caution">
    <text evidence="2">The sequence shown here is derived from an EMBL/GenBank/DDBJ whole genome shotgun (WGS) entry which is preliminary data.</text>
</comment>
<dbReference type="AlphaFoldDB" id="A0A8J2YZP9"/>
<sequence>MVPLTGRSISRARLLSGIALGVLAVAGTAGTGTAWADQIDAGDPDWSLRWDNTLKYSNAFRVGSFDPAVGGNFQPLNSNVNDGDRNFRKGLISNRVDILSEFDAVYQEHTGFRLSAAAWYDTVYNQSTTNHDPTSTNNAFEGVNQFPQGTRVLHGKDVEVLDALVFHTFELPSEQALTVRVGRFSQLYGETLFMGANGIAAAQAPIDVVKALSVPNSQFKEIMLPVGQASFNWELGHGLLLGGYYQFEYRPDRLPGVGSYFSDADVFGAGAETLWPPGQFAGAVPGLYFAHGKDLMPDSQGQGGAELRWKATKNWEFGLYFANYHEKDPAADYLIETGVAPVTFGDGVSALRIGNFRTAYNQNVQTYGASFATAVGDTNVSGEISFRHNQSLATADSAGGNGGIIFANGSSDNLSSTRYLRGDTLHANISAISLLTENGIWDGASIVGELGFNHLLDILNKGDKATVLGPGGVLFADSTMSLNPTSTRSALAARAVFEPSFFQVMPNLDVTTPIGLGYGLYGRSALGSHIGNFNAQNVGDLSLGVKGKYDNVWNVSLTYTSYFGPKGQPTAGGAARYLSYAQDLHDRDFIAFSLSRTF</sequence>
<accession>A0A8J2YZP9</accession>
<evidence type="ECO:0008006" key="4">
    <source>
        <dbReference type="Google" id="ProtNLM"/>
    </source>
</evidence>
<dbReference type="EMBL" id="BMJQ01000020">
    <property type="protein sequence ID" value="GGF43943.1"/>
    <property type="molecule type" value="Genomic_DNA"/>
</dbReference>